<dbReference type="EMBL" id="MGDB01000077">
    <property type="protein sequence ID" value="OGL41127.1"/>
    <property type="molecule type" value="Genomic_DNA"/>
</dbReference>
<dbReference type="GO" id="GO:0019305">
    <property type="term" value="P:dTDP-rhamnose biosynthetic process"/>
    <property type="evidence" value="ECO:0007669"/>
    <property type="project" value="UniProtKB-UniPathway"/>
</dbReference>
<dbReference type="InterPro" id="IPR036291">
    <property type="entry name" value="NAD(P)-bd_dom_sf"/>
</dbReference>
<dbReference type="InterPro" id="IPR029903">
    <property type="entry name" value="RmlD-like-bd"/>
</dbReference>
<dbReference type="CDD" id="cd05254">
    <property type="entry name" value="dTDP_HR_like_SDR_e"/>
    <property type="match status" value="1"/>
</dbReference>
<evidence type="ECO:0000259" key="3">
    <source>
        <dbReference type="Pfam" id="PF04321"/>
    </source>
</evidence>
<dbReference type="GO" id="GO:0005829">
    <property type="term" value="C:cytosol"/>
    <property type="evidence" value="ECO:0007669"/>
    <property type="project" value="TreeGrafter"/>
</dbReference>
<comment type="function">
    <text evidence="2">Catalyzes the reduction of dTDP-6-deoxy-L-lyxo-4-hexulose to yield dTDP-L-rhamnose.</text>
</comment>
<dbReference type="GO" id="GO:0008831">
    <property type="term" value="F:dTDP-4-dehydrorhamnose reductase activity"/>
    <property type="evidence" value="ECO:0007669"/>
    <property type="project" value="UniProtKB-EC"/>
</dbReference>
<keyword evidence="2" id="KW-0560">Oxidoreductase</keyword>
<comment type="similarity">
    <text evidence="1 2">Belongs to the dTDP-4-dehydrorhamnose reductase family.</text>
</comment>
<dbReference type="SUPFAM" id="SSF51735">
    <property type="entry name" value="NAD(P)-binding Rossmann-fold domains"/>
    <property type="match status" value="1"/>
</dbReference>
<dbReference type="InterPro" id="IPR005913">
    <property type="entry name" value="dTDP_dehydrorham_reduct"/>
</dbReference>
<dbReference type="PANTHER" id="PTHR10491:SF4">
    <property type="entry name" value="METHIONINE ADENOSYLTRANSFERASE 2 SUBUNIT BETA"/>
    <property type="match status" value="1"/>
</dbReference>
<accession>A0A1F7RJP2</accession>
<proteinExistence type="inferred from homology"/>
<dbReference type="Pfam" id="PF04321">
    <property type="entry name" value="RmlD_sub_bind"/>
    <property type="match status" value="1"/>
</dbReference>
<protein>
    <recommendedName>
        <fullName evidence="2">dTDP-4-dehydrorhamnose reductase</fullName>
        <ecNumber evidence="2">1.1.1.133</ecNumber>
    </recommendedName>
</protein>
<gene>
    <name evidence="4" type="ORF">A2042_05690</name>
</gene>
<name>A0A1F7RJP2_9BACT</name>
<keyword evidence="2" id="KW-0521">NADP</keyword>
<organism evidence="4 5">
    <name type="scientific">Candidatus Schekmanbacteria bacterium GWA2_38_11</name>
    <dbReference type="NCBI Taxonomy" id="1817876"/>
    <lineage>
        <taxon>Bacteria</taxon>
        <taxon>Candidatus Schekmaniibacteriota</taxon>
    </lineage>
</organism>
<dbReference type="Gene3D" id="3.40.50.720">
    <property type="entry name" value="NAD(P)-binding Rossmann-like Domain"/>
    <property type="match status" value="1"/>
</dbReference>
<dbReference type="PANTHER" id="PTHR10491">
    <property type="entry name" value="DTDP-4-DEHYDRORHAMNOSE REDUCTASE"/>
    <property type="match status" value="1"/>
</dbReference>
<evidence type="ECO:0000313" key="4">
    <source>
        <dbReference type="EMBL" id="OGL41127.1"/>
    </source>
</evidence>
<comment type="caution">
    <text evidence="4">The sequence shown here is derived from an EMBL/GenBank/DDBJ whole genome shotgun (WGS) entry which is preliminary data.</text>
</comment>
<evidence type="ECO:0000313" key="5">
    <source>
        <dbReference type="Proteomes" id="UP000178526"/>
    </source>
</evidence>
<dbReference type="UniPathway" id="UPA00124"/>
<reference evidence="4 5" key="1">
    <citation type="journal article" date="2016" name="Nat. Commun.">
        <title>Thousands of microbial genomes shed light on interconnected biogeochemical processes in an aquifer system.</title>
        <authorList>
            <person name="Anantharaman K."/>
            <person name="Brown C.T."/>
            <person name="Hug L.A."/>
            <person name="Sharon I."/>
            <person name="Castelle C.J."/>
            <person name="Probst A.J."/>
            <person name="Thomas B.C."/>
            <person name="Singh A."/>
            <person name="Wilkins M.J."/>
            <person name="Karaoz U."/>
            <person name="Brodie E.L."/>
            <person name="Williams K.H."/>
            <person name="Hubbard S.S."/>
            <person name="Banfield J.F."/>
        </authorList>
    </citation>
    <scope>NUCLEOTIDE SEQUENCE [LARGE SCALE GENOMIC DNA]</scope>
</reference>
<evidence type="ECO:0000256" key="1">
    <source>
        <dbReference type="ARBA" id="ARBA00010944"/>
    </source>
</evidence>
<feature type="domain" description="RmlD-like substrate binding" evidence="3">
    <location>
        <begin position="1"/>
        <end position="275"/>
    </location>
</feature>
<dbReference type="Gene3D" id="3.90.25.10">
    <property type="entry name" value="UDP-galactose 4-epimerase, domain 1"/>
    <property type="match status" value="1"/>
</dbReference>
<comment type="pathway">
    <text evidence="2">Carbohydrate biosynthesis; dTDP-L-rhamnose biosynthesis.</text>
</comment>
<dbReference type="NCBIfam" id="TIGR01214">
    <property type="entry name" value="rmlD"/>
    <property type="match status" value="1"/>
</dbReference>
<dbReference type="AlphaFoldDB" id="A0A1F7RJP2"/>
<dbReference type="EC" id="1.1.1.133" evidence="2"/>
<dbReference type="Proteomes" id="UP000178526">
    <property type="component" value="Unassembled WGS sequence"/>
</dbReference>
<sequence length="278" mass="30955">MKVLVLGANGMLGSEIVRSFRRFFEVIAFGSKEADITDQTSIQKMINEVKSEIVINAAAYTDVDGCEKNKDHAIKVNALGVKNVAEACKEAGSKIVHISTDYVFNGTSKKPYKEDDETNPINFYGESKLRGENYIKEVFENFLIIRSEWLYGAGGKNFINLVIEKAKNAGKLKVVNDQIGAPTYTKDLSEAILALLKKDCRGIYNAANKGHCSWFEVACKVVELLKLKVSVEPIPTAESNRIAKRPGYSVLDCNKLKRDTGFVFRPWNEALKDFLGLI</sequence>
<evidence type="ECO:0000256" key="2">
    <source>
        <dbReference type="RuleBase" id="RU364082"/>
    </source>
</evidence>